<proteinExistence type="predicted"/>
<evidence type="ECO:0000313" key="2">
    <source>
        <dbReference type="EMBL" id="SBV60958.1"/>
    </source>
</evidence>
<sequence>MRFVINRYKVGQIGVLCKLSGLFVCLILHYVTNLYIYCNNCFKESQQAWRLDPL</sequence>
<keyword evidence="1" id="KW-0472">Membrane</keyword>
<protein>
    <submittedName>
        <fullName evidence="3">Uncharacterized protein</fullName>
    </submittedName>
</protein>
<dbReference type="AlphaFoldDB" id="A0A212INP7"/>
<dbReference type="EMBL" id="FLUB01000001">
    <property type="protein sequence ID" value="SBV60958.1"/>
    <property type="molecule type" value="Genomic_DNA"/>
</dbReference>
<dbReference type="EMBL" id="FLUA01000061">
    <property type="protein sequence ID" value="SBV68480.1"/>
    <property type="molecule type" value="Genomic_DNA"/>
</dbReference>
<reference evidence="3" key="1">
    <citation type="submission" date="2016-04" db="EMBL/GenBank/DDBJ databases">
        <authorList>
            <person name="Evans L.H."/>
            <person name="Alamgir A."/>
            <person name="Owens N."/>
            <person name="Weber N.D."/>
            <person name="Virtaneva K."/>
            <person name="Barbian K."/>
            <person name="Babar A."/>
            <person name="Rosenke K."/>
        </authorList>
    </citation>
    <scope>NUCLEOTIDE SEQUENCE</scope>
    <source>
        <strain evidence="3">86-2</strain>
        <strain evidence="2">92-3</strain>
    </source>
</reference>
<name>A0A212INP7_9ENTR</name>
<organism evidence="3">
    <name type="scientific">uncultured Citrobacter sp</name>
    <dbReference type="NCBI Taxonomy" id="200446"/>
    <lineage>
        <taxon>Bacteria</taxon>
        <taxon>Pseudomonadati</taxon>
        <taxon>Pseudomonadota</taxon>
        <taxon>Gammaproteobacteria</taxon>
        <taxon>Enterobacterales</taxon>
        <taxon>Enterobacteriaceae</taxon>
        <taxon>Citrobacter</taxon>
        <taxon>environmental samples</taxon>
    </lineage>
</organism>
<evidence type="ECO:0000313" key="3">
    <source>
        <dbReference type="EMBL" id="SBV68480.1"/>
    </source>
</evidence>
<evidence type="ECO:0000256" key="1">
    <source>
        <dbReference type="SAM" id="Phobius"/>
    </source>
</evidence>
<keyword evidence="1" id="KW-0812">Transmembrane</keyword>
<feature type="transmembrane region" description="Helical" evidence="1">
    <location>
        <begin position="12"/>
        <end position="31"/>
    </location>
</feature>
<keyword evidence="1" id="KW-1133">Transmembrane helix</keyword>
<gene>
    <name evidence="3" type="ORF">KL86CIT2_600076</name>
    <name evidence="2" type="ORF">KM92CIT3_10076</name>
</gene>
<accession>A0A212INP7</accession>